<evidence type="ECO:0000313" key="9">
    <source>
        <dbReference type="Proteomes" id="UP000031668"/>
    </source>
</evidence>
<accession>A0A0C2INK2</accession>
<proteinExistence type="inferred from homology"/>
<dbReference type="GO" id="GO:0061630">
    <property type="term" value="F:ubiquitin protein ligase activity"/>
    <property type="evidence" value="ECO:0007669"/>
    <property type="project" value="UniProtKB-EC"/>
</dbReference>
<protein>
    <recommendedName>
        <fullName evidence="6">E3 ubiquitin protein ligase</fullName>
        <ecNumber evidence="6">2.3.2.27</ecNumber>
    </recommendedName>
</protein>
<keyword evidence="6 7" id="KW-0175">Coiled coil</keyword>
<feature type="coiled-coil region" evidence="7">
    <location>
        <begin position="193"/>
        <end position="220"/>
    </location>
</feature>
<dbReference type="GO" id="GO:0008270">
    <property type="term" value="F:zinc ion binding"/>
    <property type="evidence" value="ECO:0007669"/>
    <property type="project" value="UniProtKB-KW"/>
</dbReference>
<dbReference type="GO" id="GO:0016567">
    <property type="term" value="P:protein ubiquitination"/>
    <property type="evidence" value="ECO:0007669"/>
    <property type="project" value="UniProtKB-UniRule"/>
</dbReference>
<keyword evidence="3 6" id="KW-0863">Zinc-finger</keyword>
<keyword evidence="6" id="KW-0833">Ubl conjugation pathway</keyword>
<dbReference type="OrthoDB" id="10605773at2759"/>
<organism evidence="8 9">
    <name type="scientific">Thelohanellus kitauei</name>
    <name type="common">Myxosporean</name>
    <dbReference type="NCBI Taxonomy" id="669202"/>
    <lineage>
        <taxon>Eukaryota</taxon>
        <taxon>Metazoa</taxon>
        <taxon>Cnidaria</taxon>
        <taxon>Myxozoa</taxon>
        <taxon>Myxosporea</taxon>
        <taxon>Bivalvulida</taxon>
        <taxon>Platysporina</taxon>
        <taxon>Myxobolidae</taxon>
        <taxon>Thelohanellus</taxon>
    </lineage>
</organism>
<dbReference type="Proteomes" id="UP000031668">
    <property type="component" value="Unassembled WGS sequence"/>
</dbReference>
<sequence length="307" mass="35231">MSKRSLADANLFDPVEDTAKKLKPCDLPIIRNVTSSDDLNVRVLVIQNSNLDRRCRELKESESELQSKLQELTSKCNKQECIIAILLEAIIHNNQDVRALVNSFGEFCPSPKECQDNFESAYSFVQKFAHSSEQIISEEIKMALSDNLSNIVKLVDIVSSCHPSNNTFGGPNGHQNSDISQRYLEARSRNGEYDFIRHRYAACQEEIIKLQNQIDELTCDLTRSSHRYDVLYNNYTSVTQKSTNETVVSEPKQKPSEVSDELKAELSSYREIASARLEELKNLQNKYRDVLRDYNQLKFCKVLYMLI</sequence>
<evidence type="ECO:0000256" key="4">
    <source>
        <dbReference type="ARBA" id="ARBA00022833"/>
    </source>
</evidence>
<comment type="pathway">
    <text evidence="6">Protein modification; protein ubiquitination.</text>
</comment>
<dbReference type="EMBL" id="JWZT01003316">
    <property type="protein sequence ID" value="KII67064.1"/>
    <property type="molecule type" value="Genomic_DNA"/>
</dbReference>
<dbReference type="PANTHER" id="PTHR23163:SF0">
    <property type="entry name" value="E3 UBIQUITIN-PROTEIN LIGASE BRE1"/>
    <property type="match status" value="1"/>
</dbReference>
<comment type="subcellular location">
    <subcellularLocation>
        <location evidence="1 6">Nucleus</location>
    </subcellularLocation>
</comment>
<keyword evidence="6" id="KW-0808">Transferase</keyword>
<dbReference type="InterPro" id="IPR013956">
    <property type="entry name" value="E3_ubiquit_lig_Bre1"/>
</dbReference>
<evidence type="ECO:0000313" key="8">
    <source>
        <dbReference type="EMBL" id="KII67064.1"/>
    </source>
</evidence>
<comment type="caution">
    <text evidence="8">The sequence shown here is derived from an EMBL/GenBank/DDBJ whole genome shotgun (WGS) entry which is preliminary data.</text>
</comment>
<reference evidence="8 9" key="1">
    <citation type="journal article" date="2014" name="Genome Biol. Evol.">
        <title>The genome of the myxosporean Thelohanellus kitauei shows adaptations to nutrient acquisition within its fish host.</title>
        <authorList>
            <person name="Yang Y."/>
            <person name="Xiong J."/>
            <person name="Zhou Z."/>
            <person name="Huo F."/>
            <person name="Miao W."/>
            <person name="Ran C."/>
            <person name="Liu Y."/>
            <person name="Zhang J."/>
            <person name="Feng J."/>
            <person name="Wang M."/>
            <person name="Wang M."/>
            <person name="Wang L."/>
            <person name="Yao B."/>
        </authorList>
    </citation>
    <scope>NUCLEOTIDE SEQUENCE [LARGE SCALE GENOMIC DNA]</scope>
    <source>
        <strain evidence="8">Wuqing</strain>
    </source>
</reference>
<evidence type="ECO:0000256" key="1">
    <source>
        <dbReference type="ARBA" id="ARBA00004123"/>
    </source>
</evidence>
<evidence type="ECO:0000256" key="3">
    <source>
        <dbReference type="ARBA" id="ARBA00022771"/>
    </source>
</evidence>
<dbReference type="GO" id="GO:0033503">
    <property type="term" value="C:HULC complex"/>
    <property type="evidence" value="ECO:0007669"/>
    <property type="project" value="TreeGrafter"/>
</dbReference>
<keyword evidence="5 6" id="KW-0539">Nucleus</keyword>
<dbReference type="GO" id="GO:0005634">
    <property type="term" value="C:nucleus"/>
    <property type="evidence" value="ECO:0007669"/>
    <property type="project" value="UniProtKB-SubCell"/>
</dbReference>
<dbReference type="AlphaFoldDB" id="A0A0C2INK2"/>
<dbReference type="GO" id="GO:0006325">
    <property type="term" value="P:chromatin organization"/>
    <property type="evidence" value="ECO:0007669"/>
    <property type="project" value="UniProtKB-KW"/>
</dbReference>
<keyword evidence="9" id="KW-1185">Reference proteome</keyword>
<evidence type="ECO:0000256" key="7">
    <source>
        <dbReference type="SAM" id="Coils"/>
    </source>
</evidence>
<comment type="catalytic activity">
    <reaction evidence="6">
        <text>S-ubiquitinyl-[E2 ubiquitin-conjugating enzyme]-L-cysteine + [acceptor protein]-L-lysine = [E2 ubiquitin-conjugating enzyme]-L-cysteine + N(6)-ubiquitinyl-[acceptor protein]-L-lysine.</text>
        <dbReference type="EC" id="2.3.2.27"/>
    </reaction>
</comment>
<gene>
    <name evidence="8" type="ORF">RF11_14619</name>
</gene>
<evidence type="ECO:0000256" key="5">
    <source>
        <dbReference type="ARBA" id="ARBA00023242"/>
    </source>
</evidence>
<keyword evidence="2 6" id="KW-0479">Metal-binding</keyword>
<evidence type="ECO:0000256" key="6">
    <source>
        <dbReference type="RuleBase" id="RU365038"/>
    </source>
</evidence>
<comment type="similarity">
    <text evidence="6">Belongs to the BRE1 family.</text>
</comment>
<dbReference type="EC" id="2.3.2.27" evidence="6"/>
<evidence type="ECO:0000256" key="2">
    <source>
        <dbReference type="ARBA" id="ARBA00022723"/>
    </source>
</evidence>
<dbReference type="PANTHER" id="PTHR23163">
    <property type="entry name" value="RING FINGER PROTEIN-RELATED"/>
    <property type="match status" value="1"/>
</dbReference>
<keyword evidence="6" id="KW-0156">Chromatin regulator</keyword>
<feature type="coiled-coil region" evidence="7">
    <location>
        <begin position="48"/>
        <end position="75"/>
    </location>
</feature>
<name>A0A0C2INK2_THEKT</name>
<keyword evidence="4 6" id="KW-0862">Zinc</keyword>